<evidence type="ECO:0000256" key="10">
    <source>
        <dbReference type="HAMAP-Rule" id="MF_01800"/>
    </source>
</evidence>
<evidence type="ECO:0000256" key="4">
    <source>
        <dbReference type="ARBA" id="ARBA00022829"/>
    </source>
</evidence>
<reference evidence="13 14" key="1">
    <citation type="submission" date="2021-04" db="EMBL/GenBank/DDBJ databases">
        <title>Determining the burden of carbapenem-resistant Enterobacterales from a tertiary public heath setting in Bangladesh: a clinical, epidemiological, and molecular study.</title>
        <authorList>
            <person name="Farzana R."/>
            <person name="Walsh T.R."/>
        </authorList>
    </citation>
    <scope>NUCLEOTIDE SEQUENCE [LARGE SCALE GENOMIC DNA]</scope>
    <source>
        <strain evidence="14">dmpro_s316</strain>
    </source>
</reference>
<feature type="domain" description="MukB N-terminal" evidence="11">
    <location>
        <begin position="2"/>
        <end position="227"/>
    </location>
</feature>
<dbReference type="Gene3D" id="3.30.70.3500">
    <property type="entry name" value="MukB, hinge domain"/>
    <property type="match status" value="1"/>
</dbReference>
<feature type="coiled-coil region" evidence="10">
    <location>
        <begin position="515"/>
        <end position="600"/>
    </location>
</feature>
<dbReference type="InterPro" id="IPR042501">
    <property type="entry name" value="MukB_hinge_sf"/>
</dbReference>
<dbReference type="GO" id="GO:0005737">
    <property type="term" value="C:cytoplasm"/>
    <property type="evidence" value="ECO:0007669"/>
    <property type="project" value="UniProtKB-UniRule"/>
</dbReference>
<dbReference type="PIRSF" id="PIRSF005246">
    <property type="entry name" value="MukB"/>
    <property type="match status" value="1"/>
</dbReference>
<evidence type="ECO:0000256" key="1">
    <source>
        <dbReference type="ARBA" id="ARBA00022490"/>
    </source>
</evidence>
<dbReference type="GO" id="GO:0006260">
    <property type="term" value="P:DNA replication"/>
    <property type="evidence" value="ECO:0007669"/>
    <property type="project" value="UniProtKB-UniRule"/>
</dbReference>
<feature type="region of interest" description="Flexible hinge" evidence="10">
    <location>
        <begin position="666"/>
        <end position="783"/>
    </location>
</feature>
<comment type="function">
    <text evidence="10">Plays a central role in chromosome condensation, segregation and cell cycle progression. Functions as a homodimer, which is essential for chromosome partition. Involved in negative DNA supercoiling in vivo, and by this means organize and compact chromosomes. May achieve or facilitate chromosome segregation by condensation DNA from both sides of a centrally located replisome during cell division.</text>
</comment>
<protein>
    <recommendedName>
        <fullName evidence="10">Chromosome partition protein MukB</fullName>
    </recommendedName>
    <alternativeName>
        <fullName evidence="10">Structural maintenance of chromosome-related protein</fullName>
    </alternativeName>
</protein>
<feature type="binding site" evidence="10">
    <location>
        <begin position="34"/>
        <end position="41"/>
    </location>
    <ligand>
        <name>ATP</name>
        <dbReference type="ChEBI" id="CHEBI:30616"/>
    </ligand>
</feature>
<accession>A0ABD5L504</accession>
<dbReference type="GO" id="GO:0005524">
    <property type="term" value="F:ATP binding"/>
    <property type="evidence" value="ECO:0007669"/>
    <property type="project" value="UniProtKB-UniRule"/>
</dbReference>
<dbReference type="InterPro" id="IPR050308">
    <property type="entry name" value="MukB/SMC"/>
</dbReference>
<evidence type="ECO:0000256" key="5">
    <source>
        <dbReference type="ARBA" id="ARBA00022840"/>
    </source>
</evidence>
<evidence type="ECO:0000256" key="8">
    <source>
        <dbReference type="ARBA" id="ARBA00023125"/>
    </source>
</evidence>
<proteinExistence type="inferred from homology"/>
<feature type="domain" description="MukB hinge" evidence="12">
    <location>
        <begin position="645"/>
        <end position="810"/>
    </location>
</feature>
<dbReference type="GO" id="GO:0051301">
    <property type="term" value="P:cell division"/>
    <property type="evidence" value="ECO:0007669"/>
    <property type="project" value="UniProtKB-KW"/>
</dbReference>
<dbReference type="GO" id="GO:0009295">
    <property type="term" value="C:nucleoid"/>
    <property type="evidence" value="ECO:0007669"/>
    <property type="project" value="UniProtKB-SubCell"/>
</dbReference>
<dbReference type="Gene3D" id="3.40.1140.10">
    <property type="match status" value="2"/>
</dbReference>
<comment type="subunit">
    <text evidence="10">Homodimerization via its hinge domain. Binds to DNA via its C-terminal region. Interacts, and probably forms a ternary complex, with MukE and MukF via its C-terminal region. The complex formation is stimulated by calcium or magnesium. Interacts with tubulin-related protein FtsZ.</text>
</comment>
<dbReference type="Pfam" id="PF04310">
    <property type="entry name" value="MukB"/>
    <property type="match status" value="1"/>
</dbReference>
<dbReference type="InterPro" id="IPR032520">
    <property type="entry name" value="MukB_hinge"/>
</dbReference>
<sequence>MIERGKFRSLTLINWNGFFARTFDLDELVTTLSGGNGAGKSTTMAAFITAMIPDLTLLHFRNTTEAGATSGSRDKGLHGKLRPGVCYAILDVLNSKHQRVMVGVRLQQVAGRDKKVDIKPFMIQGVPIATVPTEILTEVLDGRQAKVIALNDLKERMEQQEGIHFKQFNSITDYHSVLFELGVLPKRLRSASDRSKYYRLIEASLYGGISSAITRSLRDYLLPENSGVRKAFQDMEAALRENRLTLEAIRVTQSDRDLFKHLISQATDYVSADYMRHSNERRIHLDSAMAARSELFASRKQLRQEQVRSVEIARELNEQNSASSDLEADYQAASDHLNLVQTALRQQEKIDRYQADIEELTYRLEEQSEVVAEATEQQEELEARSEAAEIEVDELKSQLADYQQALDVQQTRAIQYQQALQALTRARELCQLPELSIDNADEWLETFEAREQQATEALLTLEQKMSVADAAHSQFEQAYQLVRNIVGEVSRSDAYQQARSLLRDWSSQQHLAERVQPLRMQLSELQQRLDSQQNAERLLSEFCKRHNKSYEPDELDALMAEIEAQQEELSIGVNESGERRMQMRQEIEQIRQRIQTLTTKAPAWLMAQEALTQLNEQSGESFESSSAVTEYMQQLLEQEREITVERDEVAAQRRELEKQIERLSQPSGAEDSRLLALAERFGGVLLSEIYDDITIDDAPYFSALYGPARNGIVVQDLSAVRSQLETLQDCPEDVYFIEGDPSSFDDSVFDAEEFENAVLVRSSDRQWRFSRYPEVPLFGRAARETHLDALTLERDSLAERYATLSFDVQKIQRAHQAFSRFIGQHISVAFEADPEAEIRILNQKRTELERSLAQFEEQTQQQRQQFVQGKESVSALNRLLPLVGLLMDETLADRVDEIRDELSEAEEAAHFLNKHGQSLIKLEPIVTVLLSDPEQHDQLRQDYETAKHSQQIAKQQAFALVEVVQRRAHFSYSDSTGMVNENADLNDKLRQRLEQAEGERSRARELLRQQQSQSAQFNQVLASLRSSFDTKQEMLKELEAEMQDIGVKADPDAQERARIRRDELHQSVMANRTRINQLEKQLTLCEAEMENLQKRIRKLEKDYYLLREQVVSAKAGWCAVMRLVKDNGVERRLHRRELAYTDGDSLRSMSDKALGALRLAVADNEHLRDVLRLSEDPKRPERKIQFFIAVYQHLRERIRQDIIRTDDPIDAIEQMEIELARLTEELTAREQKLAISSKSVANIIRKTIQREQNRIRMLNQGLQSVAFGQVKGVRLNVNIRESHSLMLTVLSEESELHQDLFTSQRLTFSEAMAKLYQRLNPQIDMGQRLPQTIGEELLDYRNYLELEVEVNRGSDGWLKAESGALSTGEAIGTGMSILVMVVQSWEEESRRLRAKDIIPCRLLFLDEAARLDAKSIATLFELCERLEMQLIIAAPENISPEKGTTYKLVRKVFDNREHVHVVGLKGFGQDNSNIQAQLPQS</sequence>
<evidence type="ECO:0000256" key="6">
    <source>
        <dbReference type="ARBA" id="ARBA00023054"/>
    </source>
</evidence>
<feature type="coiled-coil region" evidence="10">
    <location>
        <begin position="628"/>
        <end position="659"/>
    </location>
</feature>
<dbReference type="SUPFAM" id="SSF52540">
    <property type="entry name" value="P-loop containing nucleoside triphosphate hydrolases"/>
    <property type="match status" value="2"/>
</dbReference>
<dbReference type="GO" id="GO:0030261">
    <property type="term" value="P:chromosome condensation"/>
    <property type="evidence" value="ECO:0007669"/>
    <property type="project" value="UniProtKB-KW"/>
</dbReference>
<dbReference type="PANTHER" id="PTHR42963">
    <property type="entry name" value="CHROMOSOME PARTITION PROTEIN MUKB"/>
    <property type="match status" value="1"/>
</dbReference>
<comment type="similarity">
    <text evidence="10">Belongs to the SMC family. MukB subfamily.</text>
</comment>
<evidence type="ECO:0000313" key="14">
    <source>
        <dbReference type="Proteomes" id="UP001495779"/>
    </source>
</evidence>
<comment type="domain">
    <text evidence="10">The hinge domain, which separates the large intramolecular coiled coil regions, allows the homodimerization, forming a V-shaped homodimer.</text>
</comment>
<keyword evidence="1 10" id="KW-0963">Cytoplasm</keyword>
<dbReference type="FunFam" id="3.40.1140.10:FF:000002">
    <property type="entry name" value="Chromosome partition protein MukB"/>
    <property type="match status" value="1"/>
</dbReference>
<feature type="coiled-coil region" evidence="10">
    <location>
        <begin position="838"/>
        <end position="915"/>
    </location>
</feature>
<evidence type="ECO:0000256" key="7">
    <source>
        <dbReference type="ARBA" id="ARBA00023067"/>
    </source>
</evidence>
<dbReference type="EMBL" id="JAGSRH010000012">
    <property type="protein sequence ID" value="MER5077186.1"/>
    <property type="molecule type" value="Genomic_DNA"/>
</dbReference>
<evidence type="ECO:0000256" key="3">
    <source>
        <dbReference type="ARBA" id="ARBA00022741"/>
    </source>
</evidence>
<evidence type="ECO:0000256" key="9">
    <source>
        <dbReference type="ARBA" id="ARBA00023306"/>
    </source>
</evidence>
<gene>
    <name evidence="10 13" type="primary">mukB</name>
    <name evidence="13" type="ORF">KDV35_10040</name>
</gene>
<dbReference type="PANTHER" id="PTHR42963:SF1">
    <property type="entry name" value="DUF4476 DOMAIN-CONTAINING PROTEIN"/>
    <property type="match status" value="1"/>
</dbReference>
<dbReference type="Gene3D" id="1.20.58.850">
    <property type="match status" value="2"/>
</dbReference>
<evidence type="ECO:0000256" key="2">
    <source>
        <dbReference type="ARBA" id="ARBA00022618"/>
    </source>
</evidence>
<dbReference type="GO" id="GO:0003677">
    <property type="term" value="F:DNA binding"/>
    <property type="evidence" value="ECO:0007669"/>
    <property type="project" value="UniProtKB-UniRule"/>
</dbReference>
<dbReference type="InterPro" id="IPR007406">
    <property type="entry name" value="MukB_N_dom"/>
</dbReference>
<feature type="coiled-coil region" evidence="10">
    <location>
        <begin position="343"/>
        <end position="412"/>
    </location>
</feature>
<dbReference type="Pfam" id="PF13558">
    <property type="entry name" value="SbcC_Walker_B"/>
    <property type="match status" value="1"/>
</dbReference>
<evidence type="ECO:0000259" key="12">
    <source>
        <dbReference type="Pfam" id="PF16330"/>
    </source>
</evidence>
<keyword evidence="3 10" id="KW-0547">Nucleotide-binding</keyword>
<dbReference type="Proteomes" id="UP001495779">
    <property type="component" value="Unassembled WGS sequence"/>
</dbReference>
<feature type="coiled-coil region" evidence="10">
    <location>
        <begin position="979"/>
        <end position="1041"/>
    </location>
</feature>
<dbReference type="NCBIfam" id="NF003422">
    <property type="entry name" value="PRK04863.1"/>
    <property type="match status" value="1"/>
</dbReference>
<keyword evidence="5 10" id="KW-0067">ATP-binding</keyword>
<dbReference type="RefSeq" id="WP_249999126.1">
    <property type="nucleotide sequence ID" value="NZ_CP095443.1"/>
</dbReference>
<dbReference type="GO" id="GO:0007059">
    <property type="term" value="P:chromosome segregation"/>
    <property type="evidence" value="ECO:0007669"/>
    <property type="project" value="UniProtKB-UniRule"/>
</dbReference>
<evidence type="ECO:0000313" key="13">
    <source>
        <dbReference type="EMBL" id="MER5077186.1"/>
    </source>
</evidence>
<dbReference type="HAMAP" id="MF_01800">
    <property type="entry name" value="MukB"/>
    <property type="match status" value="1"/>
</dbReference>
<comment type="caution">
    <text evidence="13">The sequence shown here is derived from an EMBL/GenBank/DDBJ whole genome shotgun (WGS) entry which is preliminary data.</text>
</comment>
<dbReference type="Pfam" id="PF16330">
    <property type="entry name" value="MukB_hinge"/>
    <property type="match status" value="1"/>
</dbReference>
<comment type="subcellular location">
    <subcellularLocation>
        <location evidence="10">Cytoplasm</location>
        <location evidence="10">Nucleoid</location>
    </subcellularLocation>
    <text evidence="10">Restricted to the nucleoid region.</text>
</comment>
<organism evidence="13 14">
    <name type="scientific">Providencia stuartii</name>
    <dbReference type="NCBI Taxonomy" id="588"/>
    <lineage>
        <taxon>Bacteria</taxon>
        <taxon>Pseudomonadati</taxon>
        <taxon>Pseudomonadota</taxon>
        <taxon>Gammaproteobacteria</taxon>
        <taxon>Enterobacterales</taxon>
        <taxon>Morganellaceae</taxon>
        <taxon>Providencia</taxon>
    </lineage>
</organism>
<dbReference type="InterPro" id="IPR027417">
    <property type="entry name" value="P-loop_NTPase"/>
</dbReference>
<dbReference type="InterPro" id="IPR012090">
    <property type="entry name" value="MukB"/>
</dbReference>
<keyword evidence="6 10" id="KW-0175">Coiled coil</keyword>
<keyword evidence="8 10" id="KW-0238">DNA-binding</keyword>
<keyword evidence="7 10" id="KW-0226">DNA condensation</keyword>
<feature type="coiled-coil region" evidence="10">
    <location>
        <begin position="1075"/>
        <end position="1109"/>
    </location>
</feature>
<keyword evidence="4 10" id="KW-0159">Chromosome partition</keyword>
<keyword evidence="2 10" id="KW-0132">Cell division</keyword>
<name>A0ABD5L504_PROST</name>
<keyword evidence="9 10" id="KW-0131">Cell cycle</keyword>
<evidence type="ECO:0000259" key="11">
    <source>
        <dbReference type="Pfam" id="PF04310"/>
    </source>
</evidence>